<keyword evidence="9" id="KW-1185">Reference proteome</keyword>
<dbReference type="KEGG" id="cman:A9D14_16170"/>
<dbReference type="EMBL" id="CP019603">
    <property type="protein sequence ID" value="ARU17866.1"/>
    <property type="molecule type" value="Genomic_DNA"/>
</dbReference>
<dbReference type="InterPro" id="IPR046373">
    <property type="entry name" value="Acyl-CoA_Oxase/DH_mid-dom_sf"/>
</dbReference>
<dbReference type="InterPro" id="IPR009075">
    <property type="entry name" value="AcylCo_DH/oxidase_C"/>
</dbReference>
<reference evidence="8 9" key="1">
    <citation type="submission" date="2017-01" db="EMBL/GenBank/DDBJ databases">
        <title>Complete genome sequence of esterase-producing bacterium Croceicoccus marinus E4A9.</title>
        <authorList>
            <person name="Wu Y.-H."/>
            <person name="Cheng H."/>
            <person name="Xu L."/>
            <person name="Huo Y.-Y."/>
            <person name="Wang C.-S."/>
            <person name="Xu X.-W."/>
        </authorList>
    </citation>
    <scope>NUCLEOTIDE SEQUENCE [LARGE SCALE GENOMIC DNA]</scope>
    <source>
        <strain evidence="8 9">E4A9</strain>
        <plasmid evidence="9">Plasmid pcme4a9i</plasmid>
    </source>
</reference>
<accession>A0A1Z1FGK9</accession>
<dbReference type="Pfam" id="PF00441">
    <property type="entry name" value="Acyl-CoA_dh_1"/>
    <property type="match status" value="1"/>
</dbReference>
<name>A0A1Z1FGK9_9SPHN</name>
<keyword evidence="4" id="KW-0274">FAD</keyword>
<evidence type="ECO:0000256" key="3">
    <source>
        <dbReference type="ARBA" id="ARBA00022630"/>
    </source>
</evidence>
<keyword evidence="5" id="KW-0560">Oxidoreductase</keyword>
<dbReference type="InterPro" id="IPR036250">
    <property type="entry name" value="AcylCo_DH-like_C"/>
</dbReference>
<comment type="cofactor">
    <cofactor evidence="1">
        <name>FAD</name>
        <dbReference type="ChEBI" id="CHEBI:57692"/>
    </cofactor>
</comment>
<evidence type="ECO:0000313" key="8">
    <source>
        <dbReference type="EMBL" id="ARU17866.1"/>
    </source>
</evidence>
<dbReference type="Gene3D" id="1.20.140.10">
    <property type="entry name" value="Butyryl-CoA Dehydrogenase, subunit A, domain 3"/>
    <property type="match status" value="1"/>
</dbReference>
<dbReference type="InterPro" id="IPR009100">
    <property type="entry name" value="AcylCoA_DH/oxidase_NM_dom_sf"/>
</dbReference>
<keyword evidence="3" id="KW-0285">Flavoprotein</keyword>
<geneLocation type="plasmid" evidence="9">
    <name>pcme4a9i</name>
</geneLocation>
<dbReference type="Gene3D" id="2.40.110.10">
    <property type="entry name" value="Butyryl-CoA Dehydrogenase, subunit A, domain 2"/>
    <property type="match status" value="1"/>
</dbReference>
<sequence>MDFSLGEDRQMLVDSLSRFLAGNFDWKARETAIASDEGFNRELWNGLAELGVIGSWFAEDAGGYGGGAFDVGATFGELGRALATGPFLGCLMAGKVLEALGDHAALEAMISGESIVTFAHDPAIGSDGAPLPDVTAKQADGGWTLTGAKGVVEYLGSADKAVVTSEGSAFLVDLSSDGVTVRDYPLVDGGSAGELRLNGAPATLLGESGKAGDAIDAARAMGLVAVTWEGVAVMDVLRAMTLDYLRTRKQFGVPIGKFQALQHRMATVALEIEQARSAAIYAAANYDKDPATRDRFCSAAKYTLGAVGSLAAEEAIQLHGGIGMTWELPLSHYAKRMIMLGHVLGDEDEHLARFIELGKAA</sequence>
<evidence type="ECO:0000259" key="7">
    <source>
        <dbReference type="Pfam" id="PF02771"/>
    </source>
</evidence>
<dbReference type="PANTHER" id="PTHR43884">
    <property type="entry name" value="ACYL-COA DEHYDROGENASE"/>
    <property type="match status" value="1"/>
</dbReference>
<evidence type="ECO:0000256" key="2">
    <source>
        <dbReference type="ARBA" id="ARBA00009347"/>
    </source>
</evidence>
<dbReference type="PANTHER" id="PTHR43884:SF20">
    <property type="entry name" value="ACYL-COA DEHYDROGENASE FADE28"/>
    <property type="match status" value="1"/>
</dbReference>
<protein>
    <submittedName>
        <fullName evidence="8">Pimeloyl-CoA dehydrogenase small subunit</fullName>
    </submittedName>
</protein>
<evidence type="ECO:0000259" key="6">
    <source>
        <dbReference type="Pfam" id="PF00441"/>
    </source>
</evidence>
<comment type="similarity">
    <text evidence="2">Belongs to the acyl-CoA dehydrogenase family.</text>
</comment>
<dbReference type="InterPro" id="IPR037069">
    <property type="entry name" value="AcylCoA_DH/ox_N_sf"/>
</dbReference>
<proteinExistence type="inferred from homology"/>
<dbReference type="Proteomes" id="UP000195807">
    <property type="component" value="Plasmid pCME4A9I"/>
</dbReference>
<keyword evidence="8" id="KW-0614">Plasmid</keyword>
<dbReference type="Gene3D" id="1.10.540.10">
    <property type="entry name" value="Acyl-CoA dehydrogenase/oxidase, N-terminal domain"/>
    <property type="match status" value="1"/>
</dbReference>
<dbReference type="RefSeq" id="WP_066850190.1">
    <property type="nucleotide sequence ID" value="NZ_CP019603.1"/>
</dbReference>
<dbReference type="SUPFAM" id="SSF56645">
    <property type="entry name" value="Acyl-CoA dehydrogenase NM domain-like"/>
    <property type="match status" value="1"/>
</dbReference>
<dbReference type="GO" id="GO:0050660">
    <property type="term" value="F:flavin adenine dinucleotide binding"/>
    <property type="evidence" value="ECO:0007669"/>
    <property type="project" value="InterPro"/>
</dbReference>
<evidence type="ECO:0000256" key="5">
    <source>
        <dbReference type="ARBA" id="ARBA00023002"/>
    </source>
</evidence>
<dbReference type="CDD" id="cd00567">
    <property type="entry name" value="ACAD"/>
    <property type="match status" value="1"/>
</dbReference>
<organism evidence="8 9">
    <name type="scientific">Croceicoccus marinus</name>
    <dbReference type="NCBI Taxonomy" id="450378"/>
    <lineage>
        <taxon>Bacteria</taxon>
        <taxon>Pseudomonadati</taxon>
        <taxon>Pseudomonadota</taxon>
        <taxon>Alphaproteobacteria</taxon>
        <taxon>Sphingomonadales</taxon>
        <taxon>Erythrobacteraceae</taxon>
        <taxon>Croceicoccus</taxon>
    </lineage>
</organism>
<feature type="domain" description="Acyl-CoA dehydrogenase/oxidase N-terminal" evidence="7">
    <location>
        <begin position="7"/>
        <end position="104"/>
    </location>
</feature>
<dbReference type="GO" id="GO:0003995">
    <property type="term" value="F:acyl-CoA dehydrogenase activity"/>
    <property type="evidence" value="ECO:0007669"/>
    <property type="project" value="TreeGrafter"/>
</dbReference>
<dbReference type="AlphaFoldDB" id="A0A1Z1FGK9"/>
<dbReference type="STRING" id="450378.GCA_001661675_03249"/>
<evidence type="ECO:0000256" key="4">
    <source>
        <dbReference type="ARBA" id="ARBA00022827"/>
    </source>
</evidence>
<dbReference type="SUPFAM" id="SSF47203">
    <property type="entry name" value="Acyl-CoA dehydrogenase C-terminal domain-like"/>
    <property type="match status" value="1"/>
</dbReference>
<dbReference type="Pfam" id="PF02771">
    <property type="entry name" value="Acyl-CoA_dh_N"/>
    <property type="match status" value="1"/>
</dbReference>
<dbReference type="InterPro" id="IPR013786">
    <property type="entry name" value="AcylCoA_DH/ox_N"/>
</dbReference>
<dbReference type="OrthoDB" id="7328575at2"/>
<evidence type="ECO:0000256" key="1">
    <source>
        <dbReference type="ARBA" id="ARBA00001974"/>
    </source>
</evidence>
<gene>
    <name evidence="8" type="ORF">A9D14_16170</name>
</gene>
<feature type="domain" description="Acyl-CoA dehydrogenase/oxidase C-terminal" evidence="6">
    <location>
        <begin position="226"/>
        <end position="337"/>
    </location>
</feature>
<evidence type="ECO:0000313" key="9">
    <source>
        <dbReference type="Proteomes" id="UP000195807"/>
    </source>
</evidence>